<evidence type="ECO:0000313" key="8">
    <source>
        <dbReference type="Proteomes" id="UP000095762"/>
    </source>
</evidence>
<dbReference type="EMBL" id="CZBP01000027">
    <property type="protein sequence ID" value="CUQ29948.1"/>
    <property type="molecule type" value="Genomic_DNA"/>
</dbReference>
<dbReference type="InterPro" id="IPR036457">
    <property type="entry name" value="PPM-type-like_dom_sf"/>
</dbReference>
<dbReference type="EMBL" id="CYZA01000021">
    <property type="protein sequence ID" value="CUO42120.1"/>
    <property type="molecule type" value="Genomic_DNA"/>
</dbReference>
<keyword evidence="1 3" id="KW-0378">Hydrolase</keyword>
<dbReference type="InterPro" id="IPR001932">
    <property type="entry name" value="PPM-type_phosphatase-like_dom"/>
</dbReference>
<evidence type="ECO:0000259" key="2">
    <source>
        <dbReference type="PROSITE" id="PS51746"/>
    </source>
</evidence>
<name>A0A174E7Y2_9FIRM</name>
<dbReference type="Pfam" id="PF07228">
    <property type="entry name" value="SpoIIE"/>
    <property type="match status" value="1"/>
</dbReference>
<dbReference type="EC" id="3.1.3.16" evidence="3"/>
<organism evidence="3 7">
    <name type="scientific">Blautia obeum</name>
    <dbReference type="NCBI Taxonomy" id="40520"/>
    <lineage>
        <taxon>Bacteria</taxon>
        <taxon>Bacillati</taxon>
        <taxon>Bacillota</taxon>
        <taxon>Clostridia</taxon>
        <taxon>Lachnospirales</taxon>
        <taxon>Lachnospiraceae</taxon>
        <taxon>Blautia</taxon>
    </lineage>
</organism>
<dbReference type="RefSeq" id="WP_008707956.1">
    <property type="nucleotide sequence ID" value="NZ_CYZA01000021.1"/>
</dbReference>
<dbReference type="InterPro" id="IPR045768">
    <property type="entry name" value="SpoIIE_N"/>
</dbReference>
<feature type="domain" description="PPM-type phosphatase" evidence="2">
    <location>
        <begin position="285"/>
        <end position="494"/>
    </location>
</feature>
<dbReference type="SMART" id="SM00331">
    <property type="entry name" value="PP2C_SIG"/>
    <property type="match status" value="1"/>
</dbReference>
<protein>
    <submittedName>
        <fullName evidence="3">Stage II sporulation protein E</fullName>
        <ecNumber evidence="3">3.1.3.16</ecNumber>
    </submittedName>
</protein>
<dbReference type="PANTHER" id="PTHR43156">
    <property type="entry name" value="STAGE II SPORULATION PROTEIN E-RELATED"/>
    <property type="match status" value="1"/>
</dbReference>
<dbReference type="InterPro" id="IPR052016">
    <property type="entry name" value="Bact_Sigma-Reg"/>
</dbReference>
<dbReference type="SUPFAM" id="SSF81606">
    <property type="entry name" value="PP2C-like"/>
    <property type="match status" value="1"/>
</dbReference>
<dbReference type="Gene3D" id="3.60.40.10">
    <property type="entry name" value="PPM-type phosphatase domain"/>
    <property type="match status" value="1"/>
</dbReference>
<dbReference type="PANTHER" id="PTHR43156:SF2">
    <property type="entry name" value="STAGE II SPORULATION PROTEIN E"/>
    <property type="match status" value="1"/>
</dbReference>
<reference evidence="6 7" key="1">
    <citation type="submission" date="2015-09" db="EMBL/GenBank/DDBJ databases">
        <authorList>
            <consortium name="Pathogen Informatics"/>
        </authorList>
    </citation>
    <scope>NUCLEOTIDE SEQUENCE [LARGE SCALE GENOMIC DNA]</scope>
    <source>
        <strain evidence="4 6">2789STDY5608838</strain>
        <strain evidence="3 7">2789STDY5834861</strain>
        <strain evidence="5 8">2789STDY5834957</strain>
    </source>
</reference>
<dbReference type="Proteomes" id="UP000095645">
    <property type="component" value="Unassembled WGS sequence"/>
</dbReference>
<dbReference type="AlphaFoldDB" id="A0A174E7Y2"/>
<accession>A0A174E7Y2</accession>
<evidence type="ECO:0000313" key="4">
    <source>
        <dbReference type="EMBL" id="CUO42120.1"/>
    </source>
</evidence>
<evidence type="ECO:0000313" key="7">
    <source>
        <dbReference type="Proteomes" id="UP000095645"/>
    </source>
</evidence>
<dbReference type="Proteomes" id="UP000095762">
    <property type="component" value="Unassembled WGS sequence"/>
</dbReference>
<proteinExistence type="predicted"/>
<dbReference type="GO" id="GO:0004722">
    <property type="term" value="F:protein serine/threonine phosphatase activity"/>
    <property type="evidence" value="ECO:0007669"/>
    <property type="project" value="UniProtKB-EC"/>
</dbReference>
<evidence type="ECO:0000313" key="3">
    <source>
        <dbReference type="EMBL" id="CUO32606.1"/>
    </source>
</evidence>
<evidence type="ECO:0000313" key="5">
    <source>
        <dbReference type="EMBL" id="CUQ29948.1"/>
    </source>
</evidence>
<evidence type="ECO:0000256" key="1">
    <source>
        <dbReference type="ARBA" id="ARBA00022801"/>
    </source>
</evidence>
<dbReference type="Pfam" id="PF19732">
    <property type="entry name" value="SpoIIE_N"/>
    <property type="match status" value="1"/>
</dbReference>
<evidence type="ECO:0000313" key="6">
    <source>
        <dbReference type="Proteomes" id="UP000095447"/>
    </source>
</evidence>
<dbReference type="EMBL" id="CYZP01000023">
    <property type="protein sequence ID" value="CUO32606.1"/>
    <property type="molecule type" value="Genomic_DNA"/>
</dbReference>
<dbReference type="Proteomes" id="UP000095447">
    <property type="component" value="Unassembled WGS sequence"/>
</dbReference>
<dbReference type="PROSITE" id="PS51746">
    <property type="entry name" value="PPM_2"/>
    <property type="match status" value="1"/>
</dbReference>
<sequence length="497" mass="56873">MQEWMIAMLVISIMLIIRDMAKTILAENLPDTEELPSLQEGHPQKERVEKYAASFQKLADTFYGMPYRKDYLSSRQVEQIIEDTNAKVCSRCYQREICWGEHSQELVKGVEALVRSMESGNEENVRGIRADWTGICPRSVQYYETVAENFQKERQNLMWDNRMIENRLAVAQQLMEVSHIMENVASDLYDLERVTPQFEEELRKGLRKSHVILRRAWMMNKVKGRKQIFLTMRARSGQCISMTEIAQLLSKYCEISMVPVNGSRCIVNGEYHTVHFAEDVSYQVLYGTARLTREEEKVSGDNYICRQEDGGRFVMCLSDGMGSGMEACRESETVVELLEQFMESGFSQETAAKMVNSALVLKGEEGMFSTVDICAVDLYTGICNFLKAGAASTFIKRDHWVESITSESLAAGLVQQIDFETATRKLYHGDYLIMMTDGVLDALPDQKEEETMKEIIMDVHEESPKDFGRGILERVLGYSDYHARDDMTVLVAGVWKK</sequence>
<gene>
    <name evidence="3" type="primary">spoIIE_2</name>
    <name evidence="4" type="ORF">ERS852395_02993</name>
    <name evidence="3" type="ORF">ERS852476_02525</name>
    <name evidence="5" type="ORF">ERS852569_02966</name>
</gene>